<dbReference type="PANTHER" id="PTHR35882">
    <property type="entry name" value="PELA"/>
    <property type="match status" value="1"/>
</dbReference>
<reference evidence="2 3" key="1">
    <citation type="submission" date="2018-04" db="EMBL/GenBank/DDBJ databases">
        <title>Flavobacterium sp. nov., isolated from glacier ice.</title>
        <authorList>
            <person name="Liu Q."/>
            <person name="Xin Y.-H."/>
        </authorList>
    </citation>
    <scope>NUCLEOTIDE SEQUENCE [LARGE SCALE GENOMIC DNA]</scope>
    <source>
        <strain evidence="2 3">RB1R5</strain>
    </source>
</reference>
<feature type="domain" description="Glycoside-hydrolase family GH114 TIM-barrel" evidence="1">
    <location>
        <begin position="57"/>
        <end position="262"/>
    </location>
</feature>
<dbReference type="SUPFAM" id="SSF51445">
    <property type="entry name" value="(Trans)glycosidases"/>
    <property type="match status" value="1"/>
</dbReference>
<gene>
    <name evidence="2" type="ORF">DB895_05865</name>
</gene>
<sequence>MLLIKTILHILPSLLVTTFFANSINRSGVLVCYGKLKPENIKGYSYVILESKYYLPSDIRVLKSNNDTVFAYLSLGEVNANASHYEELKNAILGKNEIWNSYYLDLKSEKTKQIIMQIIENTLELGYDGLFFDNIDNFSTHGPQKDQKLELIALLKTIKEKYPKKKFIQNSGLDLVSETSSYINAIVVESVASNYTFNNKSYKLRNNKDFETYMLRLKSISESFQIPVILIEYANSEILFNEIVKRIAPSNFEYFIGNIDLQNIPKFK</sequence>
<comment type="caution">
    <text evidence="2">The sequence shown here is derived from an EMBL/GenBank/DDBJ whole genome shotgun (WGS) entry which is preliminary data.</text>
</comment>
<evidence type="ECO:0000259" key="1">
    <source>
        <dbReference type="Pfam" id="PF03537"/>
    </source>
</evidence>
<protein>
    <recommendedName>
        <fullName evidence="1">Glycoside-hydrolase family GH114 TIM-barrel domain-containing protein</fullName>
    </recommendedName>
</protein>
<dbReference type="InterPro" id="IPR004352">
    <property type="entry name" value="GH114_TIM-barrel"/>
</dbReference>
<evidence type="ECO:0000313" key="3">
    <source>
        <dbReference type="Proteomes" id="UP000245449"/>
    </source>
</evidence>
<dbReference type="PANTHER" id="PTHR35882:SF2">
    <property type="entry name" value="PELA"/>
    <property type="match status" value="1"/>
</dbReference>
<name>A0A2U1JLR6_9FLAO</name>
<dbReference type="Pfam" id="PF03537">
    <property type="entry name" value="Glyco_hydro_114"/>
    <property type="match status" value="1"/>
</dbReference>
<proteinExistence type="predicted"/>
<dbReference type="OrthoDB" id="10730at2"/>
<dbReference type="InterPro" id="IPR013785">
    <property type="entry name" value="Aldolase_TIM"/>
</dbReference>
<organism evidence="2 3">
    <name type="scientific">Flavobacterium psychrotolerans</name>
    <dbReference type="NCBI Taxonomy" id="2169410"/>
    <lineage>
        <taxon>Bacteria</taxon>
        <taxon>Pseudomonadati</taxon>
        <taxon>Bacteroidota</taxon>
        <taxon>Flavobacteriia</taxon>
        <taxon>Flavobacteriales</taxon>
        <taxon>Flavobacteriaceae</taxon>
        <taxon>Flavobacterium</taxon>
    </lineage>
</organism>
<keyword evidence="3" id="KW-1185">Reference proteome</keyword>
<evidence type="ECO:0000313" key="2">
    <source>
        <dbReference type="EMBL" id="PWA05945.1"/>
    </source>
</evidence>
<dbReference type="InterPro" id="IPR017853">
    <property type="entry name" value="GH"/>
</dbReference>
<dbReference type="Gene3D" id="3.20.20.70">
    <property type="entry name" value="Aldolase class I"/>
    <property type="match status" value="1"/>
</dbReference>
<accession>A0A2U1JLR6</accession>
<dbReference type="EMBL" id="QCZI01000005">
    <property type="protein sequence ID" value="PWA05945.1"/>
    <property type="molecule type" value="Genomic_DNA"/>
</dbReference>
<dbReference type="AlphaFoldDB" id="A0A2U1JLR6"/>
<dbReference type="Proteomes" id="UP000245449">
    <property type="component" value="Unassembled WGS sequence"/>
</dbReference>